<accession>A0AAD3N8D7</accession>
<keyword evidence="3" id="KW-1185">Reference proteome</keyword>
<dbReference type="EMBL" id="BRZM01006114">
    <property type="protein sequence ID" value="GLD67765.1"/>
    <property type="molecule type" value="Genomic_DNA"/>
</dbReference>
<dbReference type="Proteomes" id="UP001279410">
    <property type="component" value="Unassembled WGS sequence"/>
</dbReference>
<evidence type="ECO:0000313" key="3">
    <source>
        <dbReference type="Proteomes" id="UP001279410"/>
    </source>
</evidence>
<feature type="compositionally biased region" description="Polar residues" evidence="1">
    <location>
        <begin position="461"/>
        <end position="471"/>
    </location>
</feature>
<dbReference type="AlphaFoldDB" id="A0AAD3N8D7"/>
<evidence type="ECO:0000313" key="2">
    <source>
        <dbReference type="EMBL" id="GLD67765.1"/>
    </source>
</evidence>
<evidence type="ECO:0000256" key="1">
    <source>
        <dbReference type="SAM" id="MobiDB-lite"/>
    </source>
</evidence>
<feature type="compositionally biased region" description="Low complexity" evidence="1">
    <location>
        <begin position="399"/>
        <end position="410"/>
    </location>
</feature>
<feature type="compositionally biased region" description="Pro residues" evidence="1">
    <location>
        <begin position="413"/>
        <end position="436"/>
    </location>
</feature>
<reference evidence="2" key="1">
    <citation type="submission" date="2022-08" db="EMBL/GenBank/DDBJ databases">
        <title>Genome sequencing of akame (Lates japonicus).</title>
        <authorList>
            <person name="Hashiguchi Y."/>
            <person name="Takahashi H."/>
        </authorList>
    </citation>
    <scope>NUCLEOTIDE SEQUENCE</scope>
    <source>
        <strain evidence="2">Kochi</strain>
    </source>
</reference>
<feature type="compositionally biased region" description="Basic and acidic residues" evidence="1">
    <location>
        <begin position="59"/>
        <end position="87"/>
    </location>
</feature>
<comment type="caution">
    <text evidence="2">The sequence shown here is derived from an EMBL/GenBank/DDBJ whole genome shotgun (WGS) entry which is preliminary data.</text>
</comment>
<feature type="region of interest" description="Disordered" evidence="1">
    <location>
        <begin position="339"/>
        <end position="364"/>
    </location>
</feature>
<feature type="region of interest" description="Disordered" evidence="1">
    <location>
        <begin position="229"/>
        <end position="281"/>
    </location>
</feature>
<gene>
    <name evidence="2" type="ORF">AKAME5_002945800</name>
</gene>
<proteinExistence type="predicted"/>
<protein>
    <submittedName>
        <fullName evidence="2">REST corepressor 3 isoform X1</fullName>
    </submittedName>
</protein>
<feature type="compositionally biased region" description="Low complexity" evidence="1">
    <location>
        <begin position="448"/>
        <end position="457"/>
    </location>
</feature>
<name>A0AAD3N8D7_LATJO</name>
<organism evidence="2 3">
    <name type="scientific">Lates japonicus</name>
    <name type="common">Japanese lates</name>
    <dbReference type="NCBI Taxonomy" id="270547"/>
    <lineage>
        <taxon>Eukaryota</taxon>
        <taxon>Metazoa</taxon>
        <taxon>Chordata</taxon>
        <taxon>Craniata</taxon>
        <taxon>Vertebrata</taxon>
        <taxon>Euteleostomi</taxon>
        <taxon>Actinopterygii</taxon>
        <taxon>Neopterygii</taxon>
        <taxon>Teleostei</taxon>
        <taxon>Neoteleostei</taxon>
        <taxon>Acanthomorphata</taxon>
        <taxon>Carangaria</taxon>
        <taxon>Carangaria incertae sedis</taxon>
        <taxon>Centropomidae</taxon>
        <taxon>Lates</taxon>
    </lineage>
</organism>
<feature type="compositionally biased region" description="Pro residues" evidence="1">
    <location>
        <begin position="383"/>
        <end position="398"/>
    </location>
</feature>
<feature type="region of interest" description="Disordered" evidence="1">
    <location>
        <begin position="26"/>
        <end position="87"/>
    </location>
</feature>
<feature type="compositionally biased region" description="Low complexity" evidence="1">
    <location>
        <begin position="38"/>
        <end position="48"/>
    </location>
</feature>
<feature type="region of interest" description="Disordered" evidence="1">
    <location>
        <begin position="383"/>
        <end position="471"/>
    </location>
</feature>
<sequence>MTSNSLTVVCLEAGPYKFSQASQNLNYSSKTHTENKDQQPQAPQQQSPHCRSAVRKNLPRGERVKRGGSLRRERYSDTDELRRASEQRQKKNLQLLLTFYIPTQRLKTVGKLSEEMPGMMDKGSVGQTIAITKEETWIQNGAGSRHALLAQTQHRSLWLTCELHPVPGSGPGGGQVLFEQAFRPRKETRIQQMLRTIHLSLVKYLLFLEEDSNSRTSLTRQARRLANRNQWADGAGSAGGSGSAGEHQTAAPTPPAFAAAPKGHVHSPGRRGGPCPAAPPPPYLLRQLDMELVSLKRQKVSSSMDNRAAPGIQVKNFFVNYGSGSTWKRCCRSGRRAGILRAPSGDSATSGEREKQLTTPSGRAQAKILRLWWRPFSLHQPPPLWPSQPASPPPPSPAPSTASSLPAARPHTLQPPPLIRPSNPLPPRLNPRPPAPMTLGGNPGGSGPSSTQQPSGLAIHQSETASSSSLH</sequence>